<organism evidence="1">
    <name type="scientific">Alexandrium andersonii</name>
    <dbReference type="NCBI Taxonomy" id="327968"/>
    <lineage>
        <taxon>Eukaryota</taxon>
        <taxon>Sar</taxon>
        <taxon>Alveolata</taxon>
        <taxon>Dinophyceae</taxon>
        <taxon>Gonyaulacales</taxon>
        <taxon>Pyrocystaceae</taxon>
        <taxon>Alexandrium</taxon>
    </lineage>
</organism>
<dbReference type="SUPFAM" id="SSF53474">
    <property type="entry name" value="alpha/beta-Hydrolases"/>
    <property type="match status" value="1"/>
</dbReference>
<dbReference type="EMBL" id="HBGQ01004247">
    <property type="protein sequence ID" value="CAD9365725.1"/>
    <property type="molecule type" value="Transcribed_RNA"/>
</dbReference>
<dbReference type="AlphaFoldDB" id="A0A7S2AEL8"/>
<gene>
    <name evidence="1" type="ORF">AAND1436_LOCUS2183</name>
</gene>
<sequence length="157" mass="17155">MTSLQRAGAAPDAKAALQRMRVELPTTFEEIIANFDHGSSHTYRGFTDNAGTILRPLPFRLQDLAALTEAGCSIAITSSDDDTTNPPAMQRWFQSQVPGSSIMRFSNGWGHLHGFVPEHFERTLSFLMTGRDSSQVSAEGLPRLLGAHGEGSTTRKH</sequence>
<dbReference type="InterPro" id="IPR029058">
    <property type="entry name" value="AB_hydrolase_fold"/>
</dbReference>
<reference evidence="1" key="1">
    <citation type="submission" date="2021-01" db="EMBL/GenBank/DDBJ databases">
        <authorList>
            <person name="Corre E."/>
            <person name="Pelletier E."/>
            <person name="Niang G."/>
            <person name="Scheremetjew M."/>
            <person name="Finn R."/>
            <person name="Kale V."/>
            <person name="Holt S."/>
            <person name="Cochrane G."/>
            <person name="Meng A."/>
            <person name="Brown T."/>
            <person name="Cohen L."/>
        </authorList>
    </citation>
    <scope>NUCLEOTIDE SEQUENCE</scope>
    <source>
        <strain evidence="1">CCMP2222</strain>
    </source>
</reference>
<accession>A0A7S2AEL8</accession>
<evidence type="ECO:0000313" key="1">
    <source>
        <dbReference type="EMBL" id="CAD9365725.1"/>
    </source>
</evidence>
<name>A0A7S2AEL8_9DINO</name>
<protein>
    <submittedName>
        <fullName evidence="1">Uncharacterized protein</fullName>
    </submittedName>
</protein>
<proteinExistence type="predicted"/>